<dbReference type="InterPro" id="IPR003313">
    <property type="entry name" value="AraC-bd"/>
</dbReference>
<accession>A0A6L9U7T2</accession>
<evidence type="ECO:0000313" key="6">
    <source>
        <dbReference type="Proteomes" id="UP000483035"/>
    </source>
</evidence>
<feature type="domain" description="AraC-type arabinose-binding/dimerisation" evidence="3">
    <location>
        <begin position="258"/>
        <end position="308"/>
    </location>
</feature>
<dbReference type="EMBL" id="WUEY01000010">
    <property type="protein sequence ID" value="NEI72013.1"/>
    <property type="molecule type" value="Genomic_DNA"/>
</dbReference>
<dbReference type="SUPFAM" id="SSF51182">
    <property type="entry name" value="RmlC-like cupins"/>
    <property type="match status" value="1"/>
</dbReference>
<keyword evidence="2" id="KW-0238">DNA-binding</keyword>
<feature type="domain" description="Cupin type-2" evidence="4">
    <location>
        <begin position="71"/>
        <end position="134"/>
    </location>
</feature>
<protein>
    <submittedName>
        <fullName evidence="5">Cupin domain-containing protein</fullName>
    </submittedName>
</protein>
<evidence type="ECO:0000259" key="3">
    <source>
        <dbReference type="Pfam" id="PF02311"/>
    </source>
</evidence>
<dbReference type="InterPro" id="IPR011051">
    <property type="entry name" value="RmlC_Cupin_sf"/>
</dbReference>
<keyword evidence="1" id="KW-0479">Metal-binding</keyword>
<evidence type="ECO:0000256" key="1">
    <source>
        <dbReference type="ARBA" id="ARBA00022723"/>
    </source>
</evidence>
<dbReference type="InterPro" id="IPR051610">
    <property type="entry name" value="GPI/OXD"/>
</dbReference>
<dbReference type="Gene3D" id="2.60.120.10">
    <property type="entry name" value="Jelly Rolls"/>
    <property type="match status" value="2"/>
</dbReference>
<dbReference type="Proteomes" id="UP000483035">
    <property type="component" value="Unassembled WGS sequence"/>
</dbReference>
<proteinExistence type="predicted"/>
<name>A0A6L9U7T2_9HYPH</name>
<evidence type="ECO:0000313" key="5">
    <source>
        <dbReference type="EMBL" id="NEI72013.1"/>
    </source>
</evidence>
<dbReference type="GO" id="GO:0006355">
    <property type="term" value="P:regulation of DNA-templated transcription"/>
    <property type="evidence" value="ECO:0007669"/>
    <property type="project" value="InterPro"/>
</dbReference>
<dbReference type="InterPro" id="IPR013096">
    <property type="entry name" value="Cupin_2"/>
</dbReference>
<dbReference type="AlphaFoldDB" id="A0A6L9U7T2"/>
<comment type="caution">
    <text evidence="5">The sequence shown here is derived from an EMBL/GenBank/DDBJ whole genome shotgun (WGS) entry which is preliminary data.</text>
</comment>
<gene>
    <name evidence="5" type="ORF">GR212_20735</name>
</gene>
<sequence>MPISQQEMERRIVRYGELKPCRTAFIDAHTPGSNSKENFTIIGGGVSESPDQHVHIKETPGFNIGAAGQPPKCRNSLHSHRTAEVFFVLKGRWRFFWGRWGNAGEVVLEEGDIFNIPTGIFRGFENIGTDYGMIMAILGGDDAGGGVIWAPQVIEDAKDHGLVLGENGKLYDTKKGQALPEGIKPMPLLTDEQLKAFPETPVTAVVRDYVARYWDLMALSRNAPAKVIGENALLRDKPGFEVEFLTRGSIPQDAYSVDRHEVLMVMRGHWRLAWEGGETVLAPGDTCAVPPGLRHSLAPSMTGEASLYRISNTADSAGATWRG</sequence>
<dbReference type="InterPro" id="IPR014710">
    <property type="entry name" value="RmlC-like_jellyroll"/>
</dbReference>
<dbReference type="Pfam" id="PF02311">
    <property type="entry name" value="AraC_binding"/>
    <property type="match status" value="1"/>
</dbReference>
<dbReference type="GO" id="GO:0003677">
    <property type="term" value="F:DNA binding"/>
    <property type="evidence" value="ECO:0007669"/>
    <property type="project" value="UniProtKB-KW"/>
</dbReference>
<evidence type="ECO:0000259" key="4">
    <source>
        <dbReference type="Pfam" id="PF07883"/>
    </source>
</evidence>
<reference evidence="5 6" key="1">
    <citation type="submission" date="2019-12" db="EMBL/GenBank/DDBJ databases">
        <title>Rhizobium genotypes associated with high levels of biological nitrogen fixation by grain legumes in a temperate-maritime cropping system.</title>
        <authorList>
            <person name="Maluk M."/>
            <person name="Francesc Ferrando Molina F."/>
            <person name="Lopez Del Egido L."/>
            <person name="Lafos M."/>
            <person name="Langarica-Fuentes A."/>
            <person name="Gebre Yohannes G."/>
            <person name="Young M.W."/>
            <person name="Martin P."/>
            <person name="Gantlett R."/>
            <person name="Kenicer G."/>
            <person name="Hawes C."/>
            <person name="Begg G.S."/>
            <person name="Quilliam R.S."/>
            <person name="Squire G.R."/>
            <person name="Poole P.S."/>
            <person name="Young P.W."/>
            <person name="Iannetta P.M."/>
            <person name="James E.K."/>
        </authorList>
    </citation>
    <scope>NUCLEOTIDE SEQUENCE [LARGE SCALE GENOMIC DNA]</scope>
    <source>
        <strain evidence="5 6">JHI1118</strain>
    </source>
</reference>
<dbReference type="Pfam" id="PF07883">
    <property type="entry name" value="Cupin_2"/>
    <property type="match status" value="1"/>
</dbReference>
<evidence type="ECO:0000256" key="2">
    <source>
        <dbReference type="ARBA" id="ARBA00023125"/>
    </source>
</evidence>
<dbReference type="GO" id="GO:0046872">
    <property type="term" value="F:metal ion binding"/>
    <property type="evidence" value="ECO:0007669"/>
    <property type="project" value="UniProtKB-KW"/>
</dbReference>
<organism evidence="5 6">
    <name type="scientific">Rhizobium lusitanum</name>
    <dbReference type="NCBI Taxonomy" id="293958"/>
    <lineage>
        <taxon>Bacteria</taxon>
        <taxon>Pseudomonadati</taxon>
        <taxon>Pseudomonadota</taxon>
        <taxon>Alphaproteobacteria</taxon>
        <taxon>Hyphomicrobiales</taxon>
        <taxon>Rhizobiaceae</taxon>
        <taxon>Rhizobium/Agrobacterium group</taxon>
        <taxon>Rhizobium</taxon>
    </lineage>
</organism>
<dbReference type="RefSeq" id="WP_163989255.1">
    <property type="nucleotide sequence ID" value="NZ_WUEY01000010.1"/>
</dbReference>
<dbReference type="PANTHER" id="PTHR35848">
    <property type="entry name" value="OXALATE-BINDING PROTEIN"/>
    <property type="match status" value="1"/>
</dbReference>